<keyword evidence="2" id="KW-1185">Reference proteome</keyword>
<evidence type="ECO:0000313" key="1">
    <source>
        <dbReference type="EMBL" id="MBK0382877.1"/>
    </source>
</evidence>
<dbReference type="RefSeq" id="WP_200585661.1">
    <property type="nucleotide sequence ID" value="NZ_JAEHFY010000009.1"/>
</dbReference>
<proteinExistence type="predicted"/>
<comment type="caution">
    <text evidence="1">The sequence shown here is derived from an EMBL/GenBank/DDBJ whole genome shotgun (WGS) entry which is preliminary data.</text>
</comment>
<protein>
    <submittedName>
        <fullName evidence="1">Uncharacterized protein</fullName>
    </submittedName>
</protein>
<dbReference type="EMBL" id="JAEHFY010000009">
    <property type="protein sequence ID" value="MBK0382877.1"/>
    <property type="molecule type" value="Genomic_DNA"/>
</dbReference>
<name>A0ABS1BJ49_9SPHI</name>
<organism evidence="1 2">
    <name type="scientific">Pedobacter segetis</name>
    <dbReference type="NCBI Taxonomy" id="2793069"/>
    <lineage>
        <taxon>Bacteria</taxon>
        <taxon>Pseudomonadati</taxon>
        <taxon>Bacteroidota</taxon>
        <taxon>Sphingobacteriia</taxon>
        <taxon>Sphingobacteriales</taxon>
        <taxon>Sphingobacteriaceae</taxon>
        <taxon>Pedobacter</taxon>
    </lineage>
</organism>
<dbReference type="Proteomes" id="UP000660024">
    <property type="component" value="Unassembled WGS sequence"/>
</dbReference>
<accession>A0ABS1BJ49</accession>
<sequence>MGKTINKIPPHVLEAICRALGSIRDGLSGTDINKYLNDCKIDNPTPDITKWKRMVNALDQKQHYAGNSNDILKFIQLSIHPSRFLAFGPDYFSEIVTSVNQPLSFIGLEYGTDGKFRNIVVSKTIDDAQKRANTL</sequence>
<reference evidence="1 2" key="1">
    <citation type="submission" date="2020-12" db="EMBL/GenBank/DDBJ databases">
        <title>Bacterial novel species Pedobacter sp. SD-b isolated from soil.</title>
        <authorList>
            <person name="Jung H.-Y."/>
        </authorList>
    </citation>
    <scope>NUCLEOTIDE SEQUENCE [LARGE SCALE GENOMIC DNA]</scope>
    <source>
        <strain evidence="1 2">SD-b</strain>
    </source>
</reference>
<gene>
    <name evidence="1" type="ORF">I5M32_07880</name>
</gene>
<evidence type="ECO:0000313" key="2">
    <source>
        <dbReference type="Proteomes" id="UP000660024"/>
    </source>
</evidence>